<comment type="caution">
    <text evidence="3">The sequence shown here is derived from an EMBL/GenBank/DDBJ whole genome shotgun (WGS) entry which is preliminary data.</text>
</comment>
<name>A0A3N1G908_9ACTN</name>
<dbReference type="InterPro" id="IPR050834">
    <property type="entry name" value="Glycosyltransf_2"/>
</dbReference>
<dbReference type="CDD" id="cd00761">
    <property type="entry name" value="Glyco_tranf_GTA_type"/>
    <property type="match status" value="1"/>
</dbReference>
<dbReference type="InParanoid" id="A0A3N1G908"/>
<protein>
    <submittedName>
        <fullName evidence="3">Glycosyl transferase family 2</fullName>
    </submittedName>
</protein>
<keyword evidence="3" id="KW-0808">Transferase</keyword>
<dbReference type="Pfam" id="PF00535">
    <property type="entry name" value="Glycos_transf_2"/>
    <property type="match status" value="1"/>
</dbReference>
<reference evidence="3 4" key="1">
    <citation type="journal article" date="2015" name="Stand. Genomic Sci.">
        <title>Genomic Encyclopedia of Bacterial and Archaeal Type Strains, Phase III: the genomes of soil and plant-associated and newly described type strains.</title>
        <authorList>
            <person name="Whitman W.B."/>
            <person name="Woyke T."/>
            <person name="Klenk H.P."/>
            <person name="Zhou Y."/>
            <person name="Lilburn T.G."/>
            <person name="Beck B.J."/>
            <person name="De Vos P."/>
            <person name="Vandamme P."/>
            <person name="Eisen J.A."/>
            <person name="Garrity G."/>
            <person name="Hugenholtz P."/>
            <person name="Kyrpides N.C."/>
        </authorList>
    </citation>
    <scope>NUCLEOTIDE SEQUENCE [LARGE SCALE GENOMIC DNA]</scope>
    <source>
        <strain evidence="3 4">CECT 7306</strain>
    </source>
</reference>
<dbReference type="Gene3D" id="3.90.550.10">
    <property type="entry name" value="Spore Coat Polysaccharide Biosynthesis Protein SpsA, Chain A"/>
    <property type="match status" value="1"/>
</dbReference>
<feature type="domain" description="Glycosyltransferase 2-like" evidence="1">
    <location>
        <begin position="232"/>
        <end position="341"/>
    </location>
</feature>
<dbReference type="Pfam" id="PF13524">
    <property type="entry name" value="Glyco_trans_1_2"/>
    <property type="match status" value="1"/>
</dbReference>
<dbReference type="InterPro" id="IPR029044">
    <property type="entry name" value="Nucleotide-diphossugar_trans"/>
</dbReference>
<dbReference type="Proteomes" id="UP000276232">
    <property type="component" value="Unassembled WGS sequence"/>
</dbReference>
<dbReference type="GO" id="GO:0016740">
    <property type="term" value="F:transferase activity"/>
    <property type="evidence" value="ECO:0007669"/>
    <property type="project" value="UniProtKB-KW"/>
</dbReference>
<dbReference type="PANTHER" id="PTHR43685:SF2">
    <property type="entry name" value="GLYCOSYLTRANSFERASE 2-LIKE DOMAIN-CONTAINING PROTEIN"/>
    <property type="match status" value="1"/>
</dbReference>
<dbReference type="EMBL" id="RJKN01000010">
    <property type="protein sequence ID" value="ROP26704.1"/>
    <property type="molecule type" value="Genomic_DNA"/>
</dbReference>
<feature type="domain" description="Spore protein YkvP/CgeB glycosyl transferase-like" evidence="2">
    <location>
        <begin position="908"/>
        <end position="1040"/>
    </location>
</feature>
<dbReference type="RefSeq" id="WP_123381245.1">
    <property type="nucleotide sequence ID" value="NZ_RJKN01000010.1"/>
</dbReference>
<gene>
    <name evidence="3" type="ORF">EDC03_3174</name>
</gene>
<proteinExistence type="predicted"/>
<dbReference type="InterPro" id="IPR055259">
    <property type="entry name" value="YkvP/CgeB_Glyco_trans-like"/>
</dbReference>
<evidence type="ECO:0000313" key="3">
    <source>
        <dbReference type="EMBL" id="ROP26704.1"/>
    </source>
</evidence>
<accession>A0A3N1G908</accession>
<evidence type="ECO:0000259" key="2">
    <source>
        <dbReference type="Pfam" id="PF13524"/>
    </source>
</evidence>
<organism evidence="3 4">
    <name type="scientific">Pseudokineococcus lusitanus</name>
    <dbReference type="NCBI Taxonomy" id="763993"/>
    <lineage>
        <taxon>Bacteria</taxon>
        <taxon>Bacillati</taxon>
        <taxon>Actinomycetota</taxon>
        <taxon>Actinomycetes</taxon>
        <taxon>Kineosporiales</taxon>
        <taxon>Kineosporiaceae</taxon>
        <taxon>Pseudokineococcus</taxon>
    </lineage>
</organism>
<dbReference type="AlphaFoldDB" id="A0A3N1G908"/>
<evidence type="ECO:0000313" key="4">
    <source>
        <dbReference type="Proteomes" id="UP000276232"/>
    </source>
</evidence>
<dbReference type="InterPro" id="IPR001173">
    <property type="entry name" value="Glyco_trans_2-like"/>
</dbReference>
<sequence length="1056" mass="110946">MLTPARVRSALRRRARGSRLLLAAGRAASVPVVLRSPLFDRGWYEAQVGRRLPGRTAAVVHYVRHGSRAGLSPCRLFEAEWYQPARWRSAPLDPFAHLLLRGRPDAQPHPLLDPLGAGGGARPVPEVLAAWLAAAAPTTPLPLPPAEGRPGGPSPATAPALGLRLPAGAAPVTWGALRAAQDDAVRRHLAQDRLRHDPRLTPAADRDPHQDALVAATWADAPLPAHDGPLVTVVMPVRDREAVVGRAVRSVLAQTLPSWELLVVDDGSRDGTRAAVLAAAGGDPRVRVLDGPARGVAAARNAALPHGRGWCTAFLDSDNAWEPAFLRTAVATMHARHAPVAHAAARVVRAGGDLVRDLDAQAEHLAVRNHVDLNVLVVRSDLLAEVGGFDETLRRTVDYDLVWRLARRASLLHVPLVGVVYDDDRTGDRLSTTERRSWKEVVRRRHLVDWDALATTPTAVGTTSVLLVARRGWAEAWRAVTAALGDATADGRARDADRAVVVDAGGRPSVARLLGALALVDPRVTVLRTPDDVGVPLGLDLALAAATGDVAVLLAEDAEPVPGALAALRAALDDGAPAAGALLLDHRDLVVAAGTGGAPGAPEPLLADLPADDARRLGPVVAVPALRGEALAARTADLVAERCADPLLAGGGWDVDLSARLAARRGASPVLVTGAVVRTGAAVGTTRRAAPATRATRTDPAEVAADAAENGRRHGAAATAWAATTADLRRRADPRHRPAAVVTAEAPPRLRWAVRTAALAGPRGDTWGDRHFGRAVADALAALGQEVVVDTRHSLGRSTSDLDDVVLAVRGKVPLAPADGAVRLAWVISHPDLVGAEELAAYDRVWAASAAWAADPARGRDVGVLLQATDPRLFHPAAGEGDAVEHHDVLFVGSSRSVYRPVVRVLVEAGRDVAVYGGGWERFLPPGVLRGSGIDNAALSAAYRGAGLVLNDHWEDMRRSGFASNRLFDAAASGARVVSDHVEGLGDVVGPLVRTYADERELLALVDEGPAGFPPDAERARLGRRVGELHSFDARARVLLEGALAVRAGRPGRAAR</sequence>
<dbReference type="OrthoDB" id="153025at2"/>
<evidence type="ECO:0000259" key="1">
    <source>
        <dbReference type="Pfam" id="PF00535"/>
    </source>
</evidence>
<keyword evidence="4" id="KW-1185">Reference proteome</keyword>
<dbReference type="SUPFAM" id="SSF53448">
    <property type="entry name" value="Nucleotide-diphospho-sugar transferases"/>
    <property type="match status" value="2"/>
</dbReference>
<dbReference type="PANTHER" id="PTHR43685">
    <property type="entry name" value="GLYCOSYLTRANSFERASE"/>
    <property type="match status" value="1"/>
</dbReference>